<sequence>MKRLLVSLRVWMVFLMNWMAPAEGRYQLAAVYGNQGTYQQKARRAAKAFSFAGRVRSADLTDETKSACGRQDKNRWVPVRKELPKRERAGPVSLHHMKKRIQSH</sequence>
<protein>
    <submittedName>
        <fullName evidence="2">Uncharacterized protein</fullName>
    </submittedName>
</protein>
<dbReference type="Proteomes" id="UP000075430">
    <property type="component" value="Unassembled WGS sequence"/>
</dbReference>
<proteinExistence type="predicted"/>
<dbReference type="EMBL" id="LSBA01000023">
    <property type="protein sequence ID" value="KXZ16969.1"/>
    <property type="molecule type" value="Genomic_DNA"/>
</dbReference>
<feature type="chain" id="PRO_5007561480" evidence="1">
    <location>
        <begin position="23"/>
        <end position="104"/>
    </location>
</feature>
<comment type="caution">
    <text evidence="2">The sequence shown here is derived from an EMBL/GenBank/DDBJ whole genome shotgun (WGS) entry which is preliminary data.</text>
</comment>
<name>A0A150F4U4_9BACI</name>
<keyword evidence="1" id="KW-0732">Signal</keyword>
<evidence type="ECO:0000256" key="1">
    <source>
        <dbReference type="SAM" id="SignalP"/>
    </source>
</evidence>
<accession>A0A150F4U4</accession>
<dbReference type="RefSeq" id="WP_061522438.1">
    <property type="nucleotide sequence ID" value="NZ_JARLZY010000023.1"/>
</dbReference>
<organism evidence="2 3">
    <name type="scientific">Bacillus nakamurai</name>
    <dbReference type="NCBI Taxonomy" id="1793963"/>
    <lineage>
        <taxon>Bacteria</taxon>
        <taxon>Bacillati</taxon>
        <taxon>Bacillota</taxon>
        <taxon>Bacilli</taxon>
        <taxon>Bacillales</taxon>
        <taxon>Bacillaceae</taxon>
        <taxon>Bacillus</taxon>
    </lineage>
</organism>
<keyword evidence="3" id="KW-1185">Reference proteome</keyword>
<reference evidence="3" key="1">
    <citation type="submission" date="2016-02" db="EMBL/GenBank/DDBJ databases">
        <authorList>
            <person name="Dunlap C."/>
        </authorList>
    </citation>
    <scope>NUCLEOTIDE SEQUENCE [LARGE SCALE GENOMIC DNA]</scope>
    <source>
        <strain evidence="3">NRRL B-41092</strain>
    </source>
</reference>
<evidence type="ECO:0000313" key="2">
    <source>
        <dbReference type="EMBL" id="KXZ16969.1"/>
    </source>
</evidence>
<gene>
    <name evidence="2" type="ORF">AXI58_00810</name>
</gene>
<dbReference type="OrthoDB" id="2909986at2"/>
<feature type="signal peptide" evidence="1">
    <location>
        <begin position="1"/>
        <end position="22"/>
    </location>
</feature>
<dbReference type="AlphaFoldDB" id="A0A150F4U4"/>
<evidence type="ECO:0000313" key="3">
    <source>
        <dbReference type="Proteomes" id="UP000075430"/>
    </source>
</evidence>